<keyword evidence="4" id="KW-0645">Protease</keyword>
<dbReference type="Pfam" id="PF14543">
    <property type="entry name" value="TAXi_N"/>
    <property type="match status" value="1"/>
</dbReference>
<dbReference type="InterPro" id="IPR021109">
    <property type="entry name" value="Peptidase_aspartic_dom_sf"/>
</dbReference>
<protein>
    <recommendedName>
        <fullName evidence="10">Peptidase A1 domain-containing protein</fullName>
    </recommendedName>
</protein>
<evidence type="ECO:0000313" key="11">
    <source>
        <dbReference type="EnsemblPlants" id="Kaladp0016s0192.1.v1.1.CDS.1"/>
    </source>
</evidence>
<dbReference type="PANTHER" id="PTHR47967:SF128">
    <property type="entry name" value="ASPARTIC PROTEINASE CDR1-LIKE"/>
    <property type="match status" value="1"/>
</dbReference>
<evidence type="ECO:0000313" key="12">
    <source>
        <dbReference type="Proteomes" id="UP000594263"/>
    </source>
</evidence>
<keyword evidence="6" id="KW-0064">Aspartyl protease</keyword>
<dbReference type="PROSITE" id="PS00141">
    <property type="entry name" value="ASP_PROTEASE"/>
    <property type="match status" value="2"/>
</dbReference>
<feature type="chain" id="PRO_5029573991" description="Peptidase A1 domain-containing protein" evidence="9">
    <location>
        <begin position="26"/>
        <end position="436"/>
    </location>
</feature>
<dbReference type="Gramene" id="Kaladp0016s0192.1.v1.1">
    <property type="protein sequence ID" value="Kaladp0016s0192.1.v1.1.CDS.1"/>
    <property type="gene ID" value="Kaladp0016s0192.v1.1"/>
</dbReference>
<evidence type="ECO:0000256" key="9">
    <source>
        <dbReference type="SAM" id="SignalP"/>
    </source>
</evidence>
<dbReference type="GO" id="GO:0006508">
    <property type="term" value="P:proteolysis"/>
    <property type="evidence" value="ECO:0007669"/>
    <property type="project" value="UniProtKB-KW"/>
</dbReference>
<dbReference type="InterPro" id="IPR051708">
    <property type="entry name" value="Plant_Aspart_Prot_A1"/>
</dbReference>
<dbReference type="PANTHER" id="PTHR47967">
    <property type="entry name" value="OS07G0603500 PROTEIN-RELATED"/>
    <property type="match status" value="1"/>
</dbReference>
<dbReference type="InterPro" id="IPR033121">
    <property type="entry name" value="PEPTIDASE_A1"/>
</dbReference>
<dbReference type="InterPro" id="IPR032861">
    <property type="entry name" value="TAXi_N"/>
</dbReference>
<name>A0A7N0T0L8_KALFE</name>
<organism evidence="11 12">
    <name type="scientific">Kalanchoe fedtschenkoi</name>
    <name type="common">Lavender scallops</name>
    <name type="synonym">South American air plant</name>
    <dbReference type="NCBI Taxonomy" id="63787"/>
    <lineage>
        <taxon>Eukaryota</taxon>
        <taxon>Viridiplantae</taxon>
        <taxon>Streptophyta</taxon>
        <taxon>Embryophyta</taxon>
        <taxon>Tracheophyta</taxon>
        <taxon>Spermatophyta</taxon>
        <taxon>Magnoliopsida</taxon>
        <taxon>eudicotyledons</taxon>
        <taxon>Gunneridae</taxon>
        <taxon>Pentapetalae</taxon>
        <taxon>Saxifragales</taxon>
        <taxon>Crassulaceae</taxon>
        <taxon>Kalanchoe</taxon>
    </lineage>
</organism>
<keyword evidence="12" id="KW-1185">Reference proteome</keyword>
<reference evidence="11" key="1">
    <citation type="submission" date="2021-01" db="UniProtKB">
        <authorList>
            <consortium name="EnsemblPlants"/>
        </authorList>
    </citation>
    <scope>IDENTIFICATION</scope>
</reference>
<evidence type="ECO:0000259" key="10">
    <source>
        <dbReference type="PROSITE" id="PS51767"/>
    </source>
</evidence>
<evidence type="ECO:0000256" key="8">
    <source>
        <dbReference type="ARBA" id="ARBA00023180"/>
    </source>
</evidence>
<keyword evidence="7" id="KW-0378">Hydrolase</keyword>
<evidence type="ECO:0000256" key="6">
    <source>
        <dbReference type="ARBA" id="ARBA00022750"/>
    </source>
</evidence>
<dbReference type="Gene3D" id="2.40.70.10">
    <property type="entry name" value="Acid Proteases"/>
    <property type="match status" value="2"/>
</dbReference>
<dbReference type="InterPro" id="IPR032799">
    <property type="entry name" value="TAXi_C"/>
</dbReference>
<dbReference type="InterPro" id="IPR001969">
    <property type="entry name" value="Aspartic_peptidase_AS"/>
</dbReference>
<dbReference type="AlphaFoldDB" id="A0A7N0T0L8"/>
<evidence type="ECO:0000256" key="5">
    <source>
        <dbReference type="ARBA" id="ARBA00022729"/>
    </source>
</evidence>
<dbReference type="FunFam" id="2.40.70.10:FF:000016">
    <property type="entry name" value="Probable aspartic protease At2g35615"/>
    <property type="match status" value="1"/>
</dbReference>
<keyword evidence="8" id="KW-0325">Glycoprotein</keyword>
<feature type="domain" description="Peptidase A1" evidence="10">
    <location>
        <begin position="89"/>
        <end position="429"/>
    </location>
</feature>
<evidence type="ECO:0000256" key="3">
    <source>
        <dbReference type="ARBA" id="ARBA00022525"/>
    </source>
</evidence>
<dbReference type="GO" id="GO:0005576">
    <property type="term" value="C:extracellular region"/>
    <property type="evidence" value="ECO:0007669"/>
    <property type="project" value="UniProtKB-SubCell"/>
</dbReference>
<evidence type="ECO:0000256" key="2">
    <source>
        <dbReference type="ARBA" id="ARBA00007447"/>
    </source>
</evidence>
<keyword evidence="5 9" id="KW-0732">Signal</keyword>
<accession>A0A7N0T0L8</accession>
<evidence type="ECO:0000256" key="7">
    <source>
        <dbReference type="ARBA" id="ARBA00022801"/>
    </source>
</evidence>
<dbReference type="InterPro" id="IPR034161">
    <property type="entry name" value="Pepsin-like_plant"/>
</dbReference>
<sequence>MSIPRICIALSLFVSFSLLISFSAAQTRGFSTKIYHRDSPASPFYDPALTLTERIRRSAARSIARANRFGLDASTDSPKAKIIGDGGEYLMNISLGTPAFPIVAIADTGSDLIWTQCAPCSSCYKQKLPLFDPKKSSTFRELPCDSTACSSGSSSGCTDDKKCGYTVRYGDGSSTNGVISTETITLESTGATPVALPKSIFGCGFDNHGTFRDDGSGIIGLGGGSESLVSQLGDQINGKFSYCLVPLGFGDGTSTINFGKSAAVSGPGVVKTPLVKKSPDTFYYLTLNGFTVGDEKVPFSSGSFGDSADAEEGNIIIDSGTTLVLLPSYYYSQLQSAVSKHTSGTPARYSSGTFSLCYVYDNSFKPPSITANWAGGDVELKLLNTFVLISDEVACFAFAASDNLAIFGNLGQMNFLVGYDKVGGTVSFQHADCTKA</sequence>
<evidence type="ECO:0000256" key="1">
    <source>
        <dbReference type="ARBA" id="ARBA00004613"/>
    </source>
</evidence>
<dbReference type="CDD" id="cd05476">
    <property type="entry name" value="pepsin_A_like_plant"/>
    <property type="match status" value="1"/>
</dbReference>
<dbReference type="GO" id="GO:0004190">
    <property type="term" value="F:aspartic-type endopeptidase activity"/>
    <property type="evidence" value="ECO:0007669"/>
    <property type="project" value="UniProtKB-KW"/>
</dbReference>
<dbReference type="Pfam" id="PF14541">
    <property type="entry name" value="TAXi_C"/>
    <property type="match status" value="1"/>
</dbReference>
<dbReference type="SUPFAM" id="SSF50630">
    <property type="entry name" value="Acid proteases"/>
    <property type="match status" value="1"/>
</dbReference>
<comment type="similarity">
    <text evidence="2">Belongs to the peptidase A1 family.</text>
</comment>
<dbReference type="FunFam" id="2.40.70.10:FF:000050">
    <property type="entry name" value="Aspartic proteinase CDR1"/>
    <property type="match status" value="1"/>
</dbReference>
<dbReference type="EnsemblPlants" id="Kaladp0016s0192.1.v1.1">
    <property type="protein sequence ID" value="Kaladp0016s0192.1.v1.1.CDS.1"/>
    <property type="gene ID" value="Kaladp0016s0192.v1.1"/>
</dbReference>
<dbReference type="Proteomes" id="UP000594263">
    <property type="component" value="Unplaced"/>
</dbReference>
<comment type="subcellular location">
    <subcellularLocation>
        <location evidence="1">Secreted</location>
    </subcellularLocation>
</comment>
<dbReference type="OMA" id="CHAANFP"/>
<dbReference type="PROSITE" id="PS51767">
    <property type="entry name" value="PEPTIDASE_A1"/>
    <property type="match status" value="1"/>
</dbReference>
<proteinExistence type="inferred from homology"/>
<keyword evidence="3" id="KW-0964">Secreted</keyword>
<feature type="signal peptide" evidence="9">
    <location>
        <begin position="1"/>
        <end position="25"/>
    </location>
</feature>
<evidence type="ECO:0000256" key="4">
    <source>
        <dbReference type="ARBA" id="ARBA00022670"/>
    </source>
</evidence>